<dbReference type="EC" id="2.7.1.217" evidence="10"/>
<dbReference type="InterPro" id="IPR042213">
    <property type="entry name" value="NBD_C_sf"/>
</dbReference>
<dbReference type="InterPro" id="IPR037051">
    <property type="entry name" value="4-carb_acid_sugar_kinase_N_sf"/>
</dbReference>
<protein>
    <recommendedName>
        <fullName evidence="11">3-oxo-tetronate kinase</fullName>
        <ecNumber evidence="10">2.7.1.217</ecNumber>
    </recommendedName>
    <alternativeName>
        <fullName evidence="12">3-dehydrotetronate 4-kinase</fullName>
    </alternativeName>
</protein>
<feature type="domain" description="Four-carbon acid sugar kinase nucleotide binding" evidence="14">
    <location>
        <begin position="247"/>
        <end position="403"/>
    </location>
</feature>
<evidence type="ECO:0000259" key="14">
    <source>
        <dbReference type="Pfam" id="PF17042"/>
    </source>
</evidence>
<comment type="catalytic activity">
    <reaction evidence="8">
        <text>3-dehydro-D-erythronate + ATP = 3-dehydro-4-O-phospho-D-erythronate + ADP + H(+)</text>
        <dbReference type="Rhea" id="RHEA:52556"/>
        <dbReference type="ChEBI" id="CHEBI:15378"/>
        <dbReference type="ChEBI" id="CHEBI:30616"/>
        <dbReference type="ChEBI" id="CHEBI:57958"/>
        <dbReference type="ChEBI" id="CHEBI:136593"/>
        <dbReference type="ChEBI" id="CHEBI:456216"/>
        <dbReference type="EC" id="2.7.1.217"/>
    </reaction>
</comment>
<evidence type="ECO:0000256" key="4">
    <source>
        <dbReference type="ARBA" id="ARBA00022777"/>
    </source>
</evidence>
<reference evidence="15 16" key="1">
    <citation type="submission" date="2021-03" db="EMBL/GenBank/DDBJ databases">
        <title>Sequencing the genomes of 1000 actinobacteria strains.</title>
        <authorList>
            <person name="Klenk H.-P."/>
        </authorList>
    </citation>
    <scope>NUCLEOTIDE SEQUENCE [LARGE SCALE GENOMIC DNA]</scope>
    <source>
        <strain evidence="15 16">DSM 13468</strain>
    </source>
</reference>
<sequence>MIEIGAVADDFTGATDLAIALRERGFRAVVSIEDSPLDPQNLGDADAVVVALKTRTAPVPTAVAQSVRAVAALEALDARQFYVKYCSTFDSTPEGNIGPILDAVMDELGEQRTIVVPSFPDNGRTVYRGHLFVGEELLEHSPMRHHPLTPMTQSRLRDILAPQTGREIHEIAAPTVWAGPAALRGALASSPAGYTVVDAITDADLETIATAVSDWRVVSGGAGLALGMTGPRPGTLSQIEPVPGRRLIVCGSASAKTRAQIAHAAETLPSRKLDIEALATDPESVIAEAVSWLQGLAADEIPVVYSVGSLDDIRRGSAGNTVAGLIEDVLSEIVSRAVESLGVTQVIVAGGETSGAVVQHLGIQRLHIGPRIAPGVCWSAADAAHGPLTIALKSGNFGSEDMFTTAWRALDDLTD</sequence>
<dbReference type="Pfam" id="PF07005">
    <property type="entry name" value="SBD_N"/>
    <property type="match status" value="1"/>
</dbReference>
<evidence type="ECO:0000256" key="2">
    <source>
        <dbReference type="ARBA" id="ARBA00022679"/>
    </source>
</evidence>
<dbReference type="EMBL" id="JAGIOA010000001">
    <property type="protein sequence ID" value="MBP2376770.1"/>
    <property type="molecule type" value="Genomic_DNA"/>
</dbReference>
<dbReference type="Proteomes" id="UP000703720">
    <property type="component" value="Unassembled WGS sequence"/>
</dbReference>
<dbReference type="SUPFAM" id="SSF142764">
    <property type="entry name" value="YgbK-like"/>
    <property type="match status" value="1"/>
</dbReference>
<comment type="caution">
    <text evidence="15">The sequence shown here is derived from an EMBL/GenBank/DDBJ whole genome shotgun (WGS) entry which is preliminary data.</text>
</comment>
<evidence type="ECO:0000256" key="10">
    <source>
        <dbReference type="ARBA" id="ARBA00039095"/>
    </source>
</evidence>
<dbReference type="RefSeq" id="WP_307803500.1">
    <property type="nucleotide sequence ID" value="NZ_BAAAIO010000001.1"/>
</dbReference>
<evidence type="ECO:0000313" key="15">
    <source>
        <dbReference type="EMBL" id="MBP2376770.1"/>
    </source>
</evidence>
<dbReference type="Gene3D" id="3.40.980.20">
    <property type="entry name" value="Four-carbon acid sugar kinase, nucleotide binding domain"/>
    <property type="match status" value="1"/>
</dbReference>
<accession>A0ABS4WKP7</accession>
<evidence type="ECO:0000256" key="12">
    <source>
        <dbReference type="ARBA" id="ARBA00041377"/>
    </source>
</evidence>
<feature type="domain" description="Four-carbon acid sugar kinase N-terminal" evidence="13">
    <location>
        <begin position="4"/>
        <end position="226"/>
    </location>
</feature>
<comment type="function">
    <text evidence="9">Catalyzes the ATP-dependent phosphorylation of 3-oxo-tetronate to 3-oxo-tetronate 4-phosphate.</text>
</comment>
<evidence type="ECO:0000256" key="5">
    <source>
        <dbReference type="ARBA" id="ARBA00022840"/>
    </source>
</evidence>
<comment type="similarity">
    <text evidence="1">Belongs to the four-carbon acid sugar kinase family.</text>
</comment>
<dbReference type="Pfam" id="PF17042">
    <property type="entry name" value="NBD_C"/>
    <property type="match status" value="1"/>
</dbReference>
<dbReference type="InterPro" id="IPR050007">
    <property type="entry name" value="OtnK"/>
</dbReference>
<dbReference type="NCBIfam" id="NF043035">
    <property type="entry name" value="OxoTetrKin"/>
    <property type="match status" value="1"/>
</dbReference>
<gene>
    <name evidence="15" type="ORF">JOF42_000265</name>
</gene>
<keyword evidence="4" id="KW-0418">Kinase</keyword>
<dbReference type="InterPro" id="IPR031475">
    <property type="entry name" value="NBD_C"/>
</dbReference>
<organism evidence="15 16">
    <name type="scientific">Microbacterium phyllosphaerae</name>
    <dbReference type="NCBI Taxonomy" id="124798"/>
    <lineage>
        <taxon>Bacteria</taxon>
        <taxon>Bacillati</taxon>
        <taxon>Actinomycetota</taxon>
        <taxon>Actinomycetes</taxon>
        <taxon>Micrococcales</taxon>
        <taxon>Microbacteriaceae</taxon>
        <taxon>Microbacterium</taxon>
    </lineage>
</organism>
<evidence type="ECO:0000256" key="3">
    <source>
        <dbReference type="ARBA" id="ARBA00022741"/>
    </source>
</evidence>
<keyword evidence="16" id="KW-1185">Reference proteome</keyword>
<evidence type="ECO:0000259" key="13">
    <source>
        <dbReference type="Pfam" id="PF07005"/>
    </source>
</evidence>
<comment type="catalytic activity">
    <reaction evidence="7">
        <text>3-dehydro-L-erythronate + ATP = 3-dehydro-4-O-phospho-L-erythronate + ADP + H(+)</text>
        <dbReference type="Rhea" id="RHEA:52552"/>
        <dbReference type="ChEBI" id="CHEBI:15378"/>
        <dbReference type="ChEBI" id="CHEBI:30616"/>
        <dbReference type="ChEBI" id="CHEBI:136592"/>
        <dbReference type="ChEBI" id="CHEBI:136670"/>
        <dbReference type="ChEBI" id="CHEBI:456216"/>
        <dbReference type="EC" id="2.7.1.217"/>
    </reaction>
</comment>
<evidence type="ECO:0000313" key="16">
    <source>
        <dbReference type="Proteomes" id="UP000703720"/>
    </source>
</evidence>
<keyword evidence="3" id="KW-0547">Nucleotide-binding</keyword>
<evidence type="ECO:0000256" key="6">
    <source>
        <dbReference type="ARBA" id="ARBA00023277"/>
    </source>
</evidence>
<keyword evidence="2" id="KW-0808">Transferase</keyword>
<evidence type="ECO:0000256" key="7">
    <source>
        <dbReference type="ARBA" id="ARBA00035898"/>
    </source>
</evidence>
<evidence type="ECO:0000256" key="9">
    <source>
        <dbReference type="ARBA" id="ARBA00037335"/>
    </source>
</evidence>
<evidence type="ECO:0000256" key="8">
    <source>
        <dbReference type="ARBA" id="ARBA00036346"/>
    </source>
</evidence>
<evidence type="ECO:0000256" key="1">
    <source>
        <dbReference type="ARBA" id="ARBA00005715"/>
    </source>
</evidence>
<proteinExistence type="inferred from homology"/>
<evidence type="ECO:0000256" key="11">
    <source>
        <dbReference type="ARBA" id="ARBA00039461"/>
    </source>
</evidence>
<keyword evidence="5" id="KW-0067">ATP-binding</keyword>
<name>A0ABS4WKP7_9MICO</name>
<keyword evidence="6" id="KW-0119">Carbohydrate metabolism</keyword>
<dbReference type="InterPro" id="IPR010737">
    <property type="entry name" value="4-carb_acid_sugar_kinase_N"/>
</dbReference>
<dbReference type="Gene3D" id="3.40.50.10840">
    <property type="entry name" value="Putative sugar-binding, N-terminal domain"/>
    <property type="match status" value="1"/>
</dbReference>